<evidence type="ECO:0000259" key="2">
    <source>
        <dbReference type="PROSITE" id="PS51208"/>
    </source>
</evidence>
<name>A0ABY8I0L3_9BURK</name>
<dbReference type="SUPFAM" id="SSF103515">
    <property type="entry name" value="Autotransporter"/>
    <property type="match status" value="1"/>
</dbReference>
<dbReference type="Pfam" id="PF03797">
    <property type="entry name" value="Autotransporter"/>
    <property type="match status" value="1"/>
</dbReference>
<dbReference type="InterPro" id="IPR014756">
    <property type="entry name" value="Ig_E-set"/>
</dbReference>
<dbReference type="Gene3D" id="2.40.128.130">
    <property type="entry name" value="Autotransporter beta-domain"/>
    <property type="match status" value="1"/>
</dbReference>
<dbReference type="InterPro" id="IPR015919">
    <property type="entry name" value="Cadherin-like_sf"/>
</dbReference>
<dbReference type="InterPro" id="IPR005546">
    <property type="entry name" value="Autotransporte_beta"/>
</dbReference>
<dbReference type="SUPFAM" id="SSF81296">
    <property type="entry name" value="E set domains"/>
    <property type="match status" value="7"/>
</dbReference>
<dbReference type="Proteomes" id="UP001219584">
    <property type="component" value="Chromosome"/>
</dbReference>
<dbReference type="Gene3D" id="2.60.40.3440">
    <property type="match status" value="2"/>
</dbReference>
<dbReference type="EMBL" id="CP121464">
    <property type="protein sequence ID" value="WFR78408.1"/>
    <property type="molecule type" value="Genomic_DNA"/>
</dbReference>
<reference evidence="3 4" key="1">
    <citation type="submission" date="2023-04" db="EMBL/GenBank/DDBJ databases">
        <title>Nanopore sequencing of Janthinobacterium from water.</title>
        <authorList>
            <person name="Ciuchcinski K."/>
            <person name="Rokowska A."/>
            <person name="Dziewit L."/>
        </authorList>
    </citation>
    <scope>NUCLEOTIDE SEQUENCE [LARGE SCALE GENOMIC DNA]</scope>
    <source>
        <strain evidence="3 4">DEMB2</strain>
    </source>
</reference>
<dbReference type="InterPro" id="IPR013783">
    <property type="entry name" value="Ig-like_fold"/>
</dbReference>
<dbReference type="SUPFAM" id="SSF49313">
    <property type="entry name" value="Cadherin-like"/>
    <property type="match status" value="6"/>
</dbReference>
<dbReference type="Pfam" id="PF01833">
    <property type="entry name" value="TIG"/>
    <property type="match status" value="7"/>
</dbReference>
<feature type="signal peptide" evidence="1">
    <location>
        <begin position="1"/>
        <end position="36"/>
    </location>
</feature>
<feature type="chain" id="PRO_5045426663" evidence="1">
    <location>
        <begin position="37"/>
        <end position="2311"/>
    </location>
</feature>
<accession>A0ABY8I0L3</accession>
<proteinExistence type="predicted"/>
<keyword evidence="4" id="KW-1185">Reference proteome</keyword>
<gene>
    <name evidence="3" type="ORF">P9875_22280</name>
</gene>
<dbReference type="RefSeq" id="WP_278316621.1">
    <property type="nucleotide sequence ID" value="NZ_CP121464.1"/>
</dbReference>
<organism evidence="3 4">
    <name type="scientific">Janthinobacterium rivuli</name>
    <dbReference type="NCBI Taxonomy" id="2751478"/>
    <lineage>
        <taxon>Bacteria</taxon>
        <taxon>Pseudomonadati</taxon>
        <taxon>Pseudomonadota</taxon>
        <taxon>Betaproteobacteria</taxon>
        <taxon>Burkholderiales</taxon>
        <taxon>Oxalobacteraceae</taxon>
        <taxon>Janthinobacterium</taxon>
    </lineage>
</organism>
<dbReference type="PANTHER" id="PTHR37494:SF1">
    <property type="entry name" value="STAPHYLOCOCCUS AUREUS SURFACE PROTEIN A"/>
    <property type="match status" value="1"/>
</dbReference>
<feature type="domain" description="Autotransporter" evidence="2">
    <location>
        <begin position="2030"/>
        <end position="2310"/>
    </location>
</feature>
<sequence length="2311" mass="225990">MPNRAPAVTSVSCRFAQCFASLCLLVLAFVANPAQALPSVKCTASQSFSVASGGSHIIDLSSCSGFGLIDNNATPLHGTITGLVNNSDGIATYINNGDGALSDSFILFDEDSQEVTFTVTVLPPAAAFTVSPGSLTPPVIGVPYSQAMSASGGVAPYTYAPDSGTWPPGISVSPSGVISGTVTATGAYVFSVKVTDTTPGTPQVVIKNYSVSIAIPILSITPTTLTAGGLATPYSQQMSTANGTAPYTYVVESGALPTGLNMSSSGLISGTPTALGTYNFVIKSTDVTGGNGPYNTSRSYSLVINAQPPPTITGVTPASGPASGGTAVTITGTGFTGVTALKFGANNGVAVTVVNATTMTATSPAGSAGTVNVTVTASGGTSATGAANQFTYIPAPTVTSISPTAGPTAGGSSVIITGTGFTGATAVTFGATPATGFTVNSATQITATAPAGSSGTVDVRVTTTGGTSATSAADQFTFVAAPTVTSISPTAGPATGGSTVIITGTGFSTTTAVTFGATSAIGFTVNSATQITATAPAGTGTVDVRVTSLGGTSATSAADQFTFVAAPVVSSISPTSGPTTGGTIVIITGANFSGTTAVTFGATLASGFTVNSATQITATAPVGSAGTVDVRVTSAGGTSATSANDQFTYVAVPTVSSISPTAGPASGGTTVTITGSNFSGTTAVTFGATSAAGFTVNSATQITATAPSGTGTVDVRVTTTGGTSATSAADQYTFVAAPAVTSISPTAGPSTGGTTVIISGSNFSGTTAVTFGATSAAGFTVNSASQITATAPAGTGTVDVRITTTGGTSATSAADQFTYVAAPAVSGISPGTGPATGGTTVIITGANFSGATAVTFGATSAAGFTVNSASQITATAPAGTGTVDVRVTTVGGTSATGAADQFTYFGAPVAGAVSASVAYGSSANPITLSLSGGAATSVAIATGASHGTASASGTSITYTPTPGYGGPDSFTYTATNIVGTSAPATVTIMVGAPTLTLAPGTVPVAGAGVAYSLSVSAANGAAPYTYTISAGALPAGITLSGAGLLSGTPTAVGTFNFTVLATDSSTGSGPYTGSRAYALTVASPAISVAPSTLPTMTAGVAFSQAITATGGTPAYNYAVSAGSLPAGLSLAANGTLSGTPTTAGAYSFTVSATDSSTGAGAPFSGALAYSGTVAIAVPVAGAVTTTVAYGSSANPVTLNLGGGAASSVAVAAAPAHGTATASGTSITYTPTPGYSGSDSFSYTATNGSGTSAPGTVTVTVGAPTVSLAPASLPNPTAEAAYSTTLAATGGTAPYTFSVTSGSLPAGLSLNTATGVLSGTTNVAGSFTFSLRASDSSTGTGAPFSASRSYTVTVSAPTITVTPATLPAATVATAYSQQLMASGGVAPYAYTLSSGSLPAGLTLNASGLLSGTPTAGGSFTLTVQAADAHLFTGAQSYTLVVASATVSLAPASLPNPTAEAAYSTALTATGGTAPYTYSVTSGSLPAGLSLNTATGVLSGTTNVAGSFPFSIKVTDSSTGTGAPFSATNSYTLAVAAPVLTLTPASLAAIRAGDAYSQAFTAAGGVAPYAYSLSSGALPTGLVLNAATGIVSGTPTVAGSYNFTLQAKDAHQFTVQQALTLQVNQAPPPVPNETATTSSNQEVSLTIASTDGSPITDVTIVTPPQHGTVTVVASGAAGGGSGRSFKVTYVPNANYFGPDAFSYTATGPGGTSAPATVSLTVAPQPVPVPVAKTATVLAGTPVTLNVTQGATGGPFTAVAITTQPASGTAVVNGLDIVYTPGINTSGDIRIGYTVSNAFGTSAPVTSTIAVNPMPQVLSQSATVVAGLTVTVDLTAGATGGPFTAANVLSVAPAEAGKVVVRDVGTAGKPSYQLSFAASGKFAGAAVVSYTLSNAFATSKPGVVNVTVTARRDPSVDPEVIGLQAAQADAARRFASAQLSNFTQRLESLHGDGWGRSNFGLSLTPPNDSGNPTAALARWQADEADRVFGTAVKPFMRKAALRQVDTGFSSERQQVDVSGATSGLPDMPQKPDTQKQALSLWLGGAVDFGQHYVNGRETGFRFRTNGVSVGGDYRLSDLATLGVGAGFSHDRSDVGQNGSRSTADSAVAAVYGSLRPSKGVFLDGVLGYGTLQYDASRYLSDGSGFATGERDGKQVFGALVGGIEMRQETWMWSPYGRVELMSAKLDPYTEKAAGINALNYFKQTVRSRIGALGVRAEGIYVGGLGTWFPRARLEYRHQFQGADDARLAYADLAADGPVYVIRTVPQQTGNWTAGLGVKLLLSNGMTITLDYNSNLNIDSGRTQSVMFGIAMPLK</sequence>
<evidence type="ECO:0000256" key="1">
    <source>
        <dbReference type="SAM" id="SignalP"/>
    </source>
</evidence>
<dbReference type="PROSITE" id="PS51208">
    <property type="entry name" value="AUTOTRANSPORTER"/>
    <property type="match status" value="1"/>
</dbReference>
<protein>
    <submittedName>
        <fullName evidence="3">IPT/TIG domain-containing protein</fullName>
    </submittedName>
</protein>
<keyword evidence="1" id="KW-0732">Signal</keyword>
<dbReference type="InterPro" id="IPR002909">
    <property type="entry name" value="IPT_dom"/>
</dbReference>
<dbReference type="Pfam" id="PF05345">
    <property type="entry name" value="He_PIG"/>
    <property type="match status" value="8"/>
</dbReference>
<dbReference type="CDD" id="cd00102">
    <property type="entry name" value="IPT"/>
    <property type="match status" value="6"/>
</dbReference>
<dbReference type="SMART" id="SM00869">
    <property type="entry name" value="Autotransporter"/>
    <property type="match status" value="1"/>
</dbReference>
<dbReference type="InterPro" id="IPR036709">
    <property type="entry name" value="Autotransporte_beta_dom_sf"/>
</dbReference>
<dbReference type="SMART" id="SM00429">
    <property type="entry name" value="IPT"/>
    <property type="match status" value="7"/>
</dbReference>
<dbReference type="PANTHER" id="PTHR37494">
    <property type="entry name" value="HEMAGGLUTININ"/>
    <property type="match status" value="1"/>
</dbReference>
<dbReference type="Pfam" id="PF17963">
    <property type="entry name" value="Big_9"/>
    <property type="match status" value="3"/>
</dbReference>
<dbReference type="Gene3D" id="2.60.40.2810">
    <property type="match status" value="1"/>
</dbReference>
<evidence type="ECO:0000313" key="4">
    <source>
        <dbReference type="Proteomes" id="UP001219584"/>
    </source>
</evidence>
<dbReference type="Gene3D" id="2.60.40.10">
    <property type="entry name" value="Immunoglobulins"/>
    <property type="match status" value="15"/>
</dbReference>
<evidence type="ECO:0000313" key="3">
    <source>
        <dbReference type="EMBL" id="WFR78408.1"/>
    </source>
</evidence>